<comment type="caution">
    <text evidence="4">The sequence shown here is derived from an EMBL/GenBank/DDBJ whole genome shotgun (WGS) entry which is preliminary data.</text>
</comment>
<dbReference type="SMART" id="SM00248">
    <property type="entry name" value="ANK"/>
    <property type="match status" value="19"/>
</dbReference>
<dbReference type="PROSITE" id="PS50297">
    <property type="entry name" value="ANK_REP_REGION"/>
    <property type="match status" value="11"/>
</dbReference>
<feature type="repeat" description="ANK" evidence="3">
    <location>
        <begin position="1390"/>
        <end position="1422"/>
    </location>
</feature>
<gene>
    <name evidence="4" type="ORF">ILUMI_01061</name>
</gene>
<dbReference type="Gene3D" id="3.40.50.300">
    <property type="entry name" value="P-loop containing nucleotide triphosphate hydrolases"/>
    <property type="match status" value="1"/>
</dbReference>
<dbReference type="Gene3D" id="1.25.40.20">
    <property type="entry name" value="Ankyrin repeat-containing domain"/>
    <property type="match status" value="5"/>
</dbReference>
<organism evidence="4 5">
    <name type="scientific">Ignelater luminosus</name>
    <name type="common">Cucubano</name>
    <name type="synonym">Pyrophorus luminosus</name>
    <dbReference type="NCBI Taxonomy" id="2038154"/>
    <lineage>
        <taxon>Eukaryota</taxon>
        <taxon>Metazoa</taxon>
        <taxon>Ecdysozoa</taxon>
        <taxon>Arthropoda</taxon>
        <taxon>Hexapoda</taxon>
        <taxon>Insecta</taxon>
        <taxon>Pterygota</taxon>
        <taxon>Neoptera</taxon>
        <taxon>Endopterygota</taxon>
        <taxon>Coleoptera</taxon>
        <taxon>Polyphaga</taxon>
        <taxon>Elateriformia</taxon>
        <taxon>Elateroidea</taxon>
        <taxon>Elateridae</taxon>
        <taxon>Agrypninae</taxon>
        <taxon>Pyrophorini</taxon>
        <taxon>Ignelater</taxon>
    </lineage>
</organism>
<feature type="repeat" description="ANK" evidence="3">
    <location>
        <begin position="1678"/>
        <end position="1710"/>
    </location>
</feature>
<keyword evidence="5" id="KW-1185">Reference proteome</keyword>
<dbReference type="PANTHER" id="PTHR24123">
    <property type="entry name" value="ANKYRIN REPEAT-CONTAINING"/>
    <property type="match status" value="1"/>
</dbReference>
<dbReference type="Pfam" id="PF12796">
    <property type="entry name" value="Ank_2"/>
    <property type="match status" value="4"/>
</dbReference>
<feature type="repeat" description="ANK" evidence="3">
    <location>
        <begin position="1549"/>
        <end position="1578"/>
    </location>
</feature>
<feature type="repeat" description="ANK" evidence="3">
    <location>
        <begin position="1292"/>
        <end position="1319"/>
    </location>
</feature>
<keyword evidence="2 3" id="KW-0040">ANK repeat</keyword>
<dbReference type="SUPFAM" id="SSF48403">
    <property type="entry name" value="Ankyrin repeat"/>
    <property type="match status" value="3"/>
</dbReference>
<evidence type="ECO:0000313" key="4">
    <source>
        <dbReference type="EMBL" id="KAF2905112.1"/>
    </source>
</evidence>
<feature type="repeat" description="ANK" evidence="3">
    <location>
        <begin position="1163"/>
        <end position="1195"/>
    </location>
</feature>
<dbReference type="PRINTS" id="PR01415">
    <property type="entry name" value="ANKYRIN"/>
</dbReference>
<proteinExistence type="predicted"/>
<feature type="repeat" description="ANK" evidence="3">
    <location>
        <begin position="1612"/>
        <end position="1644"/>
    </location>
</feature>
<dbReference type="InterPro" id="IPR036770">
    <property type="entry name" value="Ankyrin_rpt-contain_sf"/>
</dbReference>
<dbReference type="Proteomes" id="UP000801492">
    <property type="component" value="Unassembled WGS sequence"/>
</dbReference>
<dbReference type="PROSITE" id="PS50088">
    <property type="entry name" value="ANK_REPEAT"/>
    <property type="match status" value="12"/>
</dbReference>
<feature type="repeat" description="ANK" evidence="3">
    <location>
        <begin position="1196"/>
        <end position="1229"/>
    </location>
</feature>
<dbReference type="InterPro" id="IPR027417">
    <property type="entry name" value="P-loop_NTPase"/>
</dbReference>
<reference evidence="4" key="1">
    <citation type="submission" date="2019-08" db="EMBL/GenBank/DDBJ databases">
        <title>The genome of the North American firefly Photinus pyralis.</title>
        <authorList>
            <consortium name="Photinus pyralis genome working group"/>
            <person name="Fallon T.R."/>
            <person name="Sander Lower S.E."/>
            <person name="Weng J.-K."/>
        </authorList>
    </citation>
    <scope>NUCLEOTIDE SEQUENCE</scope>
    <source>
        <strain evidence="4">TRF0915ILg1</strain>
        <tissue evidence="4">Whole body</tissue>
    </source>
</reference>
<dbReference type="Pfam" id="PF00023">
    <property type="entry name" value="Ank"/>
    <property type="match status" value="2"/>
</dbReference>
<dbReference type="PANTHER" id="PTHR24123:SF33">
    <property type="entry name" value="PROTEIN HOS4"/>
    <property type="match status" value="1"/>
</dbReference>
<evidence type="ECO:0000256" key="3">
    <source>
        <dbReference type="PROSITE-ProRule" id="PRU00023"/>
    </source>
</evidence>
<dbReference type="SUPFAM" id="SSF52540">
    <property type="entry name" value="P-loop containing nucleoside triphosphate hydrolases"/>
    <property type="match status" value="1"/>
</dbReference>
<dbReference type="EMBL" id="VTPC01000603">
    <property type="protein sequence ID" value="KAF2905112.1"/>
    <property type="molecule type" value="Genomic_DNA"/>
</dbReference>
<sequence>MSTPTKYKVRPGTIDSGKVYEIKTVALLCLKCCLEDLEHFWIASNVNECGALDDIILFKKERNKKGVTYLIQVKHQDAAKDVVKDQILALDGNFSLKRYLDSCLKLSDTISNQTTKKSDIIDHLRNNPQMVYILFTNKDIAGDFEFLEPNTSGSDLINVNGNVYGFKQEKLNILTGPNDPRERFIKKIFLYTKQPHIKEIDNDIKTVFKKLTGVISKLDKDLDAILRQFLFFVEEWSKGLLDGHYPLTQELVLRKVTEILLEPFMVQLSEQVLTTEAGVEKMHGLWNEMIPGKNLIVVNESDEIVDNFMEGFVCGFAIKHKGAVQNCTKLKKDLMRIPGKHRLDCCSEFYEYLWKTRRIPLMVQAFSKKEIEEITEILKISQESYRIMILNKSKATLAHLKFSNFLLTVSDLTQQKRKELYNLPIKLQGRDFPGYKKLNFDGIPELTTRDILYILCNKFNVAREFEELPHVFVNITLKRVWLEPGVLEKAYKNNLIILCASTENFKKFIRRTILDDGSLQITRWNNTANFDFEKHRIVCCTSLADFKNIENCLQNNKNRPIHFLNFHNSSKLEWVKSCGTVNNLKEFRIAEEKLEEEPLTASEAIINFCNEKKPAIISSNPGMGKSVFVNYFARNTPIDFWVIKIDLMKYKNILIEPTLSFNLDSLFEQILEQECKENLPLVKAVFAKFNETKNIVVLLDGFDEIPISYQKCAKEFIKFIKESGYFVLITTRPVFKHDLETLLDTLSLDLNLFSRKNQRDFLESYFSSYSETTCKAETNAYFVESLLNAAGSNLNDHDNKFTGVPLQTLLLAEVFMEDFNQFVKTKNFVNTHFDLLFLYRNFIEKKLRIACEKFGQISEDIKHHYKVCRSLYALRLVFSEEDLNELQIDLKLEYGKSLFPHMLELLQKDGIVVAETEATVRFIHQTFAGYLAAEWLAENIETKNEGIAKRLLTATFDPNLKFVRNIFDRILANGRPLHLAIINFQTDKAITLINSKHFDDVDDGSRNCLHLIASWGFQHPRECEILFTYIKMMSRKDEMSVTLNVISDEKLNNCRDRILGYTPVDYAIISSSLHIANRLCLRMEHLRISINIENPKTSWLLDHCAYSRYFSLERVLIIYKSIDSRLLIDKDENSLSYIVSKGNAKKLNELALAGRNVNEKDKFGLTPLHVAVRTAMTEMVEILIRNGANTNATDSSGKTPLHWSVIEGSLDILKLLLAAKGMDANVVDDHGRTALHYAVIVRPQHQIEIIRTLWVTDYDITDENGRTPLVWAAHLGYTECADWFLDDVSREQINESLHCAVRNEHIDTVKLLLSNGANVYVGFNGVTALIDSVVYGNATVLLYLLCNGMDVKSEEHDGTPVLCLAAIAGHVDIVKMLLYRGVDIESKDKNGHRSLHFAAFHGREDVVELLLSKGASINAEDNDGGTALLYAVLGGYTQIVTLLLSKGSEIPAKSLHMSAGRGFVDLTNFLLYKNMDVNLRDGGGMTALHRAAENGHQEIVVLLLTKRANIEAKNYSGETPLILAVKEGHREVTNVLIAEGADIETKTSNDETPLIVSVKFDRNEITKLLIAKGAKINVFVFHLAVGNPNSTLETIELFLSKSPDLLELRTAKQNTPLISATQGGCEGIVQLLLSKNANIKAKDENGMSALHWASFKGYKGIAFLLLQNNADLEAEDNEGKTALIHAARNGHEEVVSILLFNKADRNVKDTSGLTAYDWARHRNHKGVVRLLN</sequence>
<name>A0A8K0GKL8_IGNLU</name>
<protein>
    <submittedName>
        <fullName evidence="4">Uncharacterized protein</fullName>
    </submittedName>
</protein>
<dbReference type="Pfam" id="PF13857">
    <property type="entry name" value="Ank_5"/>
    <property type="match status" value="1"/>
</dbReference>
<keyword evidence="1" id="KW-0677">Repeat</keyword>
<dbReference type="InterPro" id="IPR051165">
    <property type="entry name" value="Multifunctional_ANK_Repeat"/>
</dbReference>
<accession>A0A8K0GKL8</accession>
<evidence type="ECO:0000256" key="2">
    <source>
        <dbReference type="ARBA" id="ARBA00023043"/>
    </source>
</evidence>
<feature type="repeat" description="ANK" evidence="3">
    <location>
        <begin position="1357"/>
        <end position="1389"/>
    </location>
</feature>
<feature type="repeat" description="ANK" evidence="3">
    <location>
        <begin position="1645"/>
        <end position="1677"/>
    </location>
</feature>
<feature type="repeat" description="ANK" evidence="3">
    <location>
        <begin position="1423"/>
        <end position="1455"/>
    </location>
</feature>
<evidence type="ECO:0000256" key="1">
    <source>
        <dbReference type="ARBA" id="ARBA00022737"/>
    </source>
</evidence>
<dbReference type="InterPro" id="IPR002110">
    <property type="entry name" value="Ankyrin_rpt"/>
</dbReference>
<feature type="repeat" description="ANK" evidence="3">
    <location>
        <begin position="1516"/>
        <end position="1548"/>
    </location>
</feature>
<dbReference type="OrthoDB" id="8194444at2759"/>
<evidence type="ECO:0000313" key="5">
    <source>
        <dbReference type="Proteomes" id="UP000801492"/>
    </source>
</evidence>
<feature type="repeat" description="ANK" evidence="3">
    <location>
        <begin position="1483"/>
        <end position="1515"/>
    </location>
</feature>